<dbReference type="InterPro" id="IPR051681">
    <property type="entry name" value="Ser/Thr_Kinases-Pseudokinases"/>
</dbReference>
<gene>
    <name evidence="6" type="ORF">Ae201684_012874</name>
</gene>
<dbReference type="EMBL" id="VJMJ01000163">
    <property type="protein sequence ID" value="KAF0729609.1"/>
    <property type="molecule type" value="Genomic_DNA"/>
</dbReference>
<dbReference type="InterPro" id="IPR001611">
    <property type="entry name" value="Leu-rich_rpt"/>
</dbReference>
<feature type="compositionally biased region" description="Low complexity" evidence="3">
    <location>
        <begin position="227"/>
        <end position="239"/>
    </location>
</feature>
<keyword evidence="4" id="KW-0472">Membrane</keyword>
<accession>A0A6G0WQA0</accession>
<dbReference type="AlphaFoldDB" id="A0A6G0WQA0"/>
<dbReference type="Gene3D" id="3.80.10.10">
    <property type="entry name" value="Ribonuclease Inhibitor"/>
    <property type="match status" value="1"/>
</dbReference>
<dbReference type="SUPFAM" id="SSF52075">
    <property type="entry name" value="Outer arm dynein light chain 1"/>
    <property type="match status" value="1"/>
</dbReference>
<keyword evidence="4" id="KW-1133">Transmembrane helix</keyword>
<proteinExistence type="predicted"/>
<feature type="domain" description="Protein kinase" evidence="5">
    <location>
        <begin position="362"/>
        <end position="640"/>
    </location>
</feature>
<dbReference type="PROSITE" id="PS00108">
    <property type="entry name" value="PROTEIN_KINASE_ST"/>
    <property type="match status" value="1"/>
</dbReference>
<keyword evidence="7" id="KW-1185">Reference proteome</keyword>
<keyword evidence="1" id="KW-0433">Leucine-rich repeat</keyword>
<dbReference type="InterPro" id="IPR008271">
    <property type="entry name" value="Ser/Thr_kinase_AS"/>
</dbReference>
<dbReference type="VEuPathDB" id="FungiDB:AeMF1_005872"/>
<evidence type="ECO:0000256" key="3">
    <source>
        <dbReference type="SAM" id="MobiDB-lite"/>
    </source>
</evidence>
<dbReference type="InterPro" id="IPR001245">
    <property type="entry name" value="Ser-Thr/Tyr_kinase_cat_dom"/>
</dbReference>
<feature type="region of interest" description="Disordered" evidence="3">
    <location>
        <begin position="227"/>
        <end position="270"/>
    </location>
</feature>
<dbReference type="PANTHER" id="PTHR44329">
    <property type="entry name" value="SERINE/THREONINE-PROTEIN KINASE TNNI3K-RELATED"/>
    <property type="match status" value="1"/>
</dbReference>
<evidence type="ECO:0000313" key="7">
    <source>
        <dbReference type="Proteomes" id="UP000481153"/>
    </source>
</evidence>
<keyword evidence="2" id="KW-0677">Repeat</keyword>
<protein>
    <recommendedName>
        <fullName evidence="5">Protein kinase domain-containing protein</fullName>
    </recommendedName>
</protein>
<dbReference type="GO" id="GO:0004674">
    <property type="term" value="F:protein serine/threonine kinase activity"/>
    <property type="evidence" value="ECO:0007669"/>
    <property type="project" value="TreeGrafter"/>
</dbReference>
<keyword evidence="4" id="KW-0812">Transmembrane</keyword>
<organism evidence="6 7">
    <name type="scientific">Aphanomyces euteiches</name>
    <dbReference type="NCBI Taxonomy" id="100861"/>
    <lineage>
        <taxon>Eukaryota</taxon>
        <taxon>Sar</taxon>
        <taxon>Stramenopiles</taxon>
        <taxon>Oomycota</taxon>
        <taxon>Saprolegniomycetes</taxon>
        <taxon>Saprolegniales</taxon>
        <taxon>Verrucalvaceae</taxon>
        <taxon>Aphanomyces</taxon>
    </lineage>
</organism>
<reference evidence="6 7" key="1">
    <citation type="submission" date="2019-07" db="EMBL/GenBank/DDBJ databases">
        <title>Genomics analysis of Aphanomyces spp. identifies a new class of oomycete effector associated with host adaptation.</title>
        <authorList>
            <person name="Gaulin E."/>
        </authorList>
    </citation>
    <scope>NUCLEOTIDE SEQUENCE [LARGE SCALE GENOMIC DNA]</scope>
    <source>
        <strain evidence="6 7">ATCC 201684</strain>
    </source>
</reference>
<dbReference type="PROSITE" id="PS50011">
    <property type="entry name" value="PROTEIN_KINASE_DOM"/>
    <property type="match status" value="1"/>
</dbReference>
<feature type="compositionally biased region" description="Polar residues" evidence="3">
    <location>
        <begin position="240"/>
        <end position="254"/>
    </location>
</feature>
<dbReference type="InterPro" id="IPR011009">
    <property type="entry name" value="Kinase-like_dom_sf"/>
</dbReference>
<dbReference type="PROSITE" id="PS51450">
    <property type="entry name" value="LRR"/>
    <property type="match status" value="1"/>
</dbReference>
<dbReference type="InterPro" id="IPR000719">
    <property type="entry name" value="Prot_kinase_dom"/>
</dbReference>
<evidence type="ECO:0000256" key="1">
    <source>
        <dbReference type="ARBA" id="ARBA00022614"/>
    </source>
</evidence>
<feature type="transmembrane region" description="Helical" evidence="4">
    <location>
        <begin position="274"/>
        <end position="295"/>
    </location>
</feature>
<dbReference type="SUPFAM" id="SSF56112">
    <property type="entry name" value="Protein kinase-like (PK-like)"/>
    <property type="match status" value="1"/>
</dbReference>
<sequence length="644" mass="69770">MATLTTNCKNKTALACVVTGTTEVALPNTDDSYFMVPEGVVNVDFFPAKPTTIYAENSNISKINLNLTVDHTNTPLRVTEMHFRDQALTGDILNKIQWPTSLLSLDLTRNKITQLNSSCTLPPYLQYLTLSTNKLTTFDNVKLPDTLLEINFDFNTIDTFNVDSASYDILSNASIYTDTVIQVKSCSGTKTKVKGTPFPTPSGKTQAPALTHTICVVSTPTTTAYAPTAATPSSSISPSGSQAGTTSIAPTSNDGAPLSNSSSSSSSSGSSSTGLIVGVICGGVVIVALIAFFIVHKRRRRDDDGKGVNNLTIVGETPSDHPYMKQSSLEPPATSNDSMFAYSYDIRGDPDLINFRIPKRELQNLKVCGAGGFATVYRGTFDGQVVAVKELTPGPHGRGLPPKHIQAFMNEIKLFSTLSHGNIVQFVGASWTTLNDLALITEFMSEGDLRDYLFHDFTTQSLSWYPSNAKATKLSLAMNIADAITYLHSFCPPILHRDLKSRNVLLSADLIAKLTDFGISRELTEETMTAEAGTAAWIAPEVLTNSGHYDQSADIYSFGVVLSELDTWQIPYSSTSSSQSGTSGMSSVHMTMLVAAGKLRPAFRPDCPSSIHELAQECLEMDPTKRPKASKVAYELRRFLREGF</sequence>
<name>A0A6G0WQA0_9STRA</name>
<evidence type="ECO:0000256" key="4">
    <source>
        <dbReference type="SAM" id="Phobius"/>
    </source>
</evidence>
<dbReference type="SMART" id="SM00220">
    <property type="entry name" value="S_TKc"/>
    <property type="match status" value="1"/>
</dbReference>
<dbReference type="PANTHER" id="PTHR44329:SF214">
    <property type="entry name" value="PROTEIN KINASE DOMAIN-CONTAINING PROTEIN"/>
    <property type="match status" value="1"/>
</dbReference>
<dbReference type="InterPro" id="IPR032675">
    <property type="entry name" value="LRR_dom_sf"/>
</dbReference>
<evidence type="ECO:0000256" key="2">
    <source>
        <dbReference type="ARBA" id="ARBA00022737"/>
    </source>
</evidence>
<feature type="compositionally biased region" description="Low complexity" evidence="3">
    <location>
        <begin position="259"/>
        <end position="270"/>
    </location>
</feature>
<comment type="caution">
    <text evidence="6">The sequence shown here is derived from an EMBL/GenBank/DDBJ whole genome shotgun (WGS) entry which is preliminary data.</text>
</comment>
<dbReference type="PRINTS" id="PR00109">
    <property type="entry name" value="TYRKINASE"/>
</dbReference>
<dbReference type="Gene3D" id="3.30.200.20">
    <property type="entry name" value="Phosphorylase Kinase, domain 1"/>
    <property type="match status" value="1"/>
</dbReference>
<evidence type="ECO:0000259" key="5">
    <source>
        <dbReference type="PROSITE" id="PS50011"/>
    </source>
</evidence>
<evidence type="ECO:0000313" key="6">
    <source>
        <dbReference type="EMBL" id="KAF0729609.1"/>
    </source>
</evidence>
<dbReference type="Gene3D" id="1.10.510.10">
    <property type="entry name" value="Transferase(Phosphotransferase) domain 1"/>
    <property type="match status" value="1"/>
</dbReference>
<dbReference type="Proteomes" id="UP000481153">
    <property type="component" value="Unassembled WGS sequence"/>
</dbReference>
<dbReference type="Pfam" id="PF00069">
    <property type="entry name" value="Pkinase"/>
    <property type="match status" value="1"/>
</dbReference>
<dbReference type="GO" id="GO:0005524">
    <property type="term" value="F:ATP binding"/>
    <property type="evidence" value="ECO:0007669"/>
    <property type="project" value="InterPro"/>
</dbReference>
<dbReference type="CDD" id="cd13999">
    <property type="entry name" value="STKc_MAP3K-like"/>
    <property type="match status" value="1"/>
</dbReference>